<comment type="caution">
    <text evidence="14">The sequence shown here is derived from an EMBL/GenBank/DDBJ whole genome shotgun (WGS) entry which is preliminary data.</text>
</comment>
<evidence type="ECO:0000256" key="7">
    <source>
        <dbReference type="ARBA" id="ARBA00022917"/>
    </source>
</evidence>
<keyword evidence="8 10" id="KW-0030">Aminoacyl-tRNA synthetase</keyword>
<dbReference type="GO" id="GO:0005524">
    <property type="term" value="F:ATP binding"/>
    <property type="evidence" value="ECO:0007669"/>
    <property type="project" value="UniProtKB-UniRule"/>
</dbReference>
<comment type="subunit">
    <text evidence="10">Monomer.</text>
</comment>
<dbReference type="NCBIfam" id="TIGR00456">
    <property type="entry name" value="argS"/>
    <property type="match status" value="1"/>
</dbReference>
<keyword evidence="5 10" id="KW-0547">Nucleotide-binding</keyword>
<dbReference type="PATRIC" id="fig|1618345.3.peg.1009"/>
<dbReference type="Proteomes" id="UP000034207">
    <property type="component" value="Unassembled WGS sequence"/>
</dbReference>
<dbReference type="InterPro" id="IPR014729">
    <property type="entry name" value="Rossmann-like_a/b/a_fold"/>
</dbReference>
<evidence type="ECO:0000256" key="11">
    <source>
        <dbReference type="RuleBase" id="RU363038"/>
    </source>
</evidence>
<dbReference type="Pfam" id="PF00750">
    <property type="entry name" value="tRNA-synt_1d"/>
    <property type="match status" value="1"/>
</dbReference>
<comment type="similarity">
    <text evidence="2 10 11">Belongs to the class-I aminoacyl-tRNA synthetase family.</text>
</comment>
<proteinExistence type="inferred from homology"/>
<dbReference type="InterPro" id="IPR008909">
    <property type="entry name" value="DALR_anticod-bd"/>
</dbReference>
<dbReference type="FunFam" id="1.10.730.10:FF:000008">
    <property type="entry name" value="Arginine--tRNA ligase"/>
    <property type="match status" value="1"/>
</dbReference>
<dbReference type="PANTHER" id="PTHR11956">
    <property type="entry name" value="ARGINYL-TRNA SYNTHETASE"/>
    <property type="match status" value="1"/>
</dbReference>
<dbReference type="PROSITE" id="PS00178">
    <property type="entry name" value="AA_TRNA_LIGASE_I"/>
    <property type="match status" value="1"/>
</dbReference>
<dbReference type="InterPro" id="IPR001278">
    <property type="entry name" value="Arg-tRNA-ligase"/>
</dbReference>
<dbReference type="PANTHER" id="PTHR11956:SF5">
    <property type="entry name" value="ARGININE--TRNA LIGASE, CYTOPLASMIC"/>
    <property type="match status" value="1"/>
</dbReference>
<organism evidence="14 15">
    <name type="scientific">candidate division CPR2 bacterium GW2011_GWC2_39_10</name>
    <dbReference type="NCBI Taxonomy" id="1618345"/>
    <lineage>
        <taxon>Bacteria</taxon>
        <taxon>Bacteria division CPR2</taxon>
    </lineage>
</organism>
<keyword evidence="6 10" id="KW-0067">ATP-binding</keyword>
<protein>
    <recommendedName>
        <fullName evidence="10">Arginine--tRNA ligase</fullName>
        <ecNumber evidence="10">6.1.1.19</ecNumber>
    </recommendedName>
    <alternativeName>
        <fullName evidence="10">Arginyl-tRNA synthetase</fullName>
        <shortName evidence="10">ArgRS</shortName>
    </alternativeName>
</protein>
<dbReference type="InterPro" id="IPR009080">
    <property type="entry name" value="tRNAsynth_Ia_anticodon-bd"/>
</dbReference>
<comment type="subcellular location">
    <subcellularLocation>
        <location evidence="1 10">Cytoplasm</location>
    </subcellularLocation>
</comment>
<evidence type="ECO:0000313" key="15">
    <source>
        <dbReference type="Proteomes" id="UP000034207"/>
    </source>
</evidence>
<dbReference type="Gene3D" id="3.40.50.620">
    <property type="entry name" value="HUPs"/>
    <property type="match status" value="1"/>
</dbReference>
<dbReference type="InterPro" id="IPR001412">
    <property type="entry name" value="aa-tRNA-synth_I_CS"/>
</dbReference>
<name>A0A0G0LZD9_UNCC2</name>
<evidence type="ECO:0000256" key="3">
    <source>
        <dbReference type="ARBA" id="ARBA00022490"/>
    </source>
</evidence>
<sequence length="558" mass="64136">MIKEDLRKYLVRELKEMVQKGIISDFEENDFQLEHPREEKYGDFATNFALKQAKGENPFDLATKIKEHLKVGAFISKAEVIRPGFINFYFIKKVYLAELYLILEKRGNYGNLEKGINKNISIDYLSANPTGPVHIGNARGIIGFNIANVLEKSGYKVTKEFWINDIGGQAERFAKTLYYWYQISQGLEATFPEGGYQGKYYEELSNKVVQSLDKTKLSGLREGEQIEIFRKAGLKLSVEGIKNTTEKIGVHFDKWVSQEFIQNKFTDEAFEYLKDNGYTQEKEGAVWFTSKDFQDFEDKESVLKKSDEKGTYTYFMDDIAYHWARLKKENIDIFVDVLGSNHHGHLPRMKAALKAIGVPENNLKHVLYQYVRLKKGDEITRMAKREGTYVTADDVLAQIPADVLKFFFLLRAPDSHLDFDLELAKDTSDKNPLYYVQYSLARMHGIKRQASASDGQAKEIDYKNADLTLLTEPEEISLIKELATFPEIIDEVGENFQIQRLVFYAIDLANGLHSFYEKHRVLNVEEELSASRLALIEAVTIVMKEVLRLIGVDAPEKM</sequence>
<dbReference type="STRING" id="1618345.UT18_C0020G0002"/>
<dbReference type="GO" id="GO:0005737">
    <property type="term" value="C:cytoplasm"/>
    <property type="evidence" value="ECO:0007669"/>
    <property type="project" value="UniProtKB-SubCell"/>
</dbReference>
<dbReference type="Pfam" id="PF03485">
    <property type="entry name" value="Arg_tRNA_synt_N"/>
    <property type="match status" value="1"/>
</dbReference>
<evidence type="ECO:0000313" key="14">
    <source>
        <dbReference type="EMBL" id="KKQ93395.1"/>
    </source>
</evidence>
<accession>A0A0G0LZD9</accession>
<evidence type="ECO:0000259" key="12">
    <source>
        <dbReference type="SMART" id="SM00836"/>
    </source>
</evidence>
<feature type="short sequence motif" description="'HIGH' region" evidence="10">
    <location>
        <begin position="127"/>
        <end position="137"/>
    </location>
</feature>
<evidence type="ECO:0000256" key="5">
    <source>
        <dbReference type="ARBA" id="ARBA00022741"/>
    </source>
</evidence>
<dbReference type="InterPro" id="IPR005148">
    <property type="entry name" value="Arg-tRNA-synth_N"/>
</dbReference>
<dbReference type="AlphaFoldDB" id="A0A0G0LZD9"/>
<dbReference type="InterPro" id="IPR035684">
    <property type="entry name" value="ArgRS_core"/>
</dbReference>
<reference evidence="14" key="1">
    <citation type="journal article" date="2015" name="Nature">
        <title>rRNA introns, odd ribosomes, and small enigmatic genomes across a large radiation of phyla.</title>
        <authorList>
            <person name="Brown C.T."/>
            <person name="Hug L.A."/>
            <person name="Thomas B.C."/>
            <person name="Sharon I."/>
            <person name="Castelle C.J."/>
            <person name="Singh A."/>
            <person name="Wilkins M.J."/>
            <person name="Williams K.H."/>
            <person name="Banfield J.F."/>
        </authorList>
    </citation>
    <scope>NUCLEOTIDE SEQUENCE [LARGE SCALE GENOMIC DNA]</scope>
</reference>
<gene>
    <name evidence="10" type="primary">argS</name>
    <name evidence="14" type="ORF">UT18_C0020G0002</name>
</gene>
<feature type="domain" description="Arginyl tRNA synthetase N-terminal" evidence="13">
    <location>
        <begin position="4"/>
        <end position="90"/>
    </location>
</feature>
<evidence type="ECO:0000256" key="10">
    <source>
        <dbReference type="HAMAP-Rule" id="MF_00123"/>
    </source>
</evidence>
<feature type="domain" description="DALR anticodon binding" evidence="12">
    <location>
        <begin position="436"/>
        <end position="558"/>
    </location>
</feature>
<keyword evidence="4 10" id="KW-0436">Ligase</keyword>
<dbReference type="SMART" id="SM00836">
    <property type="entry name" value="DALR_1"/>
    <property type="match status" value="1"/>
</dbReference>
<evidence type="ECO:0000256" key="4">
    <source>
        <dbReference type="ARBA" id="ARBA00022598"/>
    </source>
</evidence>
<evidence type="ECO:0000256" key="9">
    <source>
        <dbReference type="ARBA" id="ARBA00049339"/>
    </source>
</evidence>
<dbReference type="HAMAP" id="MF_00123">
    <property type="entry name" value="Arg_tRNA_synth"/>
    <property type="match status" value="1"/>
</dbReference>
<dbReference type="SMART" id="SM01016">
    <property type="entry name" value="Arg_tRNA_synt_N"/>
    <property type="match status" value="1"/>
</dbReference>
<dbReference type="Pfam" id="PF05746">
    <property type="entry name" value="DALR_1"/>
    <property type="match status" value="1"/>
</dbReference>
<keyword evidence="7 10" id="KW-0648">Protein biosynthesis</keyword>
<dbReference type="SUPFAM" id="SSF52374">
    <property type="entry name" value="Nucleotidylyl transferase"/>
    <property type="match status" value="1"/>
</dbReference>
<dbReference type="EC" id="6.1.1.19" evidence="10"/>
<evidence type="ECO:0000256" key="1">
    <source>
        <dbReference type="ARBA" id="ARBA00004496"/>
    </source>
</evidence>
<keyword evidence="3 10" id="KW-0963">Cytoplasm</keyword>
<evidence type="ECO:0000256" key="2">
    <source>
        <dbReference type="ARBA" id="ARBA00005594"/>
    </source>
</evidence>
<dbReference type="GO" id="GO:0006420">
    <property type="term" value="P:arginyl-tRNA aminoacylation"/>
    <property type="evidence" value="ECO:0007669"/>
    <property type="project" value="UniProtKB-UniRule"/>
</dbReference>
<dbReference type="GO" id="GO:0004814">
    <property type="term" value="F:arginine-tRNA ligase activity"/>
    <property type="evidence" value="ECO:0007669"/>
    <property type="project" value="UniProtKB-UniRule"/>
</dbReference>
<dbReference type="SUPFAM" id="SSF47323">
    <property type="entry name" value="Anticodon-binding domain of a subclass of class I aminoacyl-tRNA synthetases"/>
    <property type="match status" value="1"/>
</dbReference>
<dbReference type="InterPro" id="IPR036695">
    <property type="entry name" value="Arg-tRNA-synth_N_sf"/>
</dbReference>
<evidence type="ECO:0000256" key="6">
    <source>
        <dbReference type="ARBA" id="ARBA00022840"/>
    </source>
</evidence>
<evidence type="ECO:0000256" key="8">
    <source>
        <dbReference type="ARBA" id="ARBA00023146"/>
    </source>
</evidence>
<evidence type="ECO:0000259" key="13">
    <source>
        <dbReference type="SMART" id="SM01016"/>
    </source>
</evidence>
<dbReference type="EMBL" id="LBVV01000020">
    <property type="protein sequence ID" value="KKQ93395.1"/>
    <property type="molecule type" value="Genomic_DNA"/>
</dbReference>
<dbReference type="Gene3D" id="3.30.1360.70">
    <property type="entry name" value="Arginyl tRNA synthetase N-terminal domain"/>
    <property type="match status" value="1"/>
</dbReference>
<dbReference type="Gene3D" id="1.10.730.10">
    <property type="entry name" value="Isoleucyl-tRNA Synthetase, Domain 1"/>
    <property type="match status" value="1"/>
</dbReference>
<comment type="catalytic activity">
    <reaction evidence="9 10">
        <text>tRNA(Arg) + L-arginine + ATP = L-arginyl-tRNA(Arg) + AMP + diphosphate</text>
        <dbReference type="Rhea" id="RHEA:20301"/>
        <dbReference type="Rhea" id="RHEA-COMP:9658"/>
        <dbReference type="Rhea" id="RHEA-COMP:9673"/>
        <dbReference type="ChEBI" id="CHEBI:30616"/>
        <dbReference type="ChEBI" id="CHEBI:32682"/>
        <dbReference type="ChEBI" id="CHEBI:33019"/>
        <dbReference type="ChEBI" id="CHEBI:78442"/>
        <dbReference type="ChEBI" id="CHEBI:78513"/>
        <dbReference type="ChEBI" id="CHEBI:456215"/>
        <dbReference type="EC" id="6.1.1.19"/>
    </reaction>
</comment>
<dbReference type="SUPFAM" id="SSF55190">
    <property type="entry name" value="Arginyl-tRNA synthetase (ArgRS), N-terminal 'additional' domain"/>
    <property type="match status" value="1"/>
</dbReference>
<dbReference type="PRINTS" id="PR01038">
    <property type="entry name" value="TRNASYNTHARG"/>
</dbReference>